<keyword evidence="5 9" id="KW-0010">Activator</keyword>
<dbReference type="Pfam" id="PF08638">
    <property type="entry name" value="Med14"/>
    <property type="match status" value="1"/>
</dbReference>
<feature type="domain" description="Mediator complex subunit MED14 N-terminal" evidence="10">
    <location>
        <begin position="14"/>
        <end position="204"/>
    </location>
</feature>
<keyword evidence="4 9" id="KW-0805">Transcription regulation</keyword>
<dbReference type="GO" id="GO:0003712">
    <property type="term" value="F:transcription coregulator activity"/>
    <property type="evidence" value="ECO:0000318"/>
    <property type="project" value="GO_Central"/>
</dbReference>
<dbReference type="GO" id="GO:0006357">
    <property type="term" value="P:regulation of transcription by RNA polymerase II"/>
    <property type="evidence" value="ECO:0000318"/>
    <property type="project" value="GO_Central"/>
</dbReference>
<dbReference type="OrthoDB" id="205099at2759"/>
<evidence type="ECO:0000256" key="4">
    <source>
        <dbReference type="ARBA" id="ARBA00023015"/>
    </source>
</evidence>
<keyword evidence="7 9" id="KW-0539">Nucleus</keyword>
<dbReference type="Proteomes" id="UP000001744">
    <property type="component" value="Unassembled WGS sequence"/>
</dbReference>
<dbReference type="AlphaFoldDB" id="B6K4L0"/>
<proteinExistence type="inferred from homology"/>
<evidence type="ECO:0000256" key="3">
    <source>
        <dbReference type="ARBA" id="ARBA00019619"/>
    </source>
</evidence>
<evidence type="ECO:0000256" key="8">
    <source>
        <dbReference type="ARBA" id="ARBA00032007"/>
    </source>
</evidence>
<evidence type="ECO:0000256" key="5">
    <source>
        <dbReference type="ARBA" id="ARBA00023159"/>
    </source>
</evidence>
<protein>
    <recommendedName>
        <fullName evidence="3 9">Mediator of RNA polymerase II transcription subunit 14</fullName>
    </recommendedName>
    <alternativeName>
        <fullName evidence="8 9">Mediator complex subunit 14</fullName>
    </alternativeName>
</protein>
<dbReference type="RefSeq" id="XP_002174710.1">
    <property type="nucleotide sequence ID" value="XM_002174674.2"/>
</dbReference>
<keyword evidence="6 9" id="KW-0804">Transcription</keyword>
<evidence type="ECO:0000313" key="13">
    <source>
        <dbReference type="Proteomes" id="UP000001744"/>
    </source>
</evidence>
<evidence type="ECO:0000256" key="9">
    <source>
        <dbReference type="RuleBase" id="RU365082"/>
    </source>
</evidence>
<dbReference type="JaponicusDB" id="SJAG_03573">
    <property type="gene designation" value="med14"/>
</dbReference>
<dbReference type="PANTHER" id="PTHR12809">
    <property type="entry name" value="MEDIATOR COMPLEX SUBUNIT"/>
    <property type="match status" value="1"/>
</dbReference>
<comment type="function">
    <text evidence="9">Component of the Mediator complex, a coactivator involved in the regulated transcription of nearly all RNA polymerase II-dependent genes. Mediator functions as a bridge to convey information from gene-specific regulatory proteins to the basal RNA polymerase II transcription machinery. Mediator is recruited to promoters by direct interactions with regulatory proteins and serves as a scaffold for the assembly of a functional preinitiation complex with RNA polymerase II and the general transcription factors.</text>
</comment>
<gene>
    <name evidence="12" type="primary">med14</name>
    <name evidence="11" type="ORF">SJAG_03573</name>
</gene>
<dbReference type="VEuPathDB" id="FungiDB:SJAG_03573"/>
<dbReference type="GO" id="GO:0016592">
    <property type="term" value="C:mediator complex"/>
    <property type="evidence" value="ECO:0000318"/>
    <property type="project" value="GO_Central"/>
</dbReference>
<sequence length="884" mass="101128">MVIPDIPHITQGLFPLSDIVDAFSRNTLKQLVQLADILPSLSNVDKKRQILQWLIQYRGYAIRILVLSRWAGVAPLVNRCIDVVAYLQGQKFCYQNLIYALQDIRYQLSFARVRNSDLLTAVDVLSSGTYPRLLQTPTSNAYLVPDEEISAKEALKALDAIHATLRLRLHLHETIPRPFRDYEIRDGRCIFVVPNEFSVALSTTSDNIRPENLAFQWFLVDFDFLLPSTSPSTITPERYKNLIEQHLNEQLAVALLNKLPALPLVYDILHRCCLYLRLNLLHQQLEALSRDSWAGHLIGTLNEQTSTLRIKYWPKLKISKDGKVVTPDFEIIISVLTQEPTAYERLLSTRTSSAEYDHSKLNIVWQHDGTSEPISIEEPFESQDLLMLVTKKHAAIFFERIQSNMNKSILSELREDGLVLQMMKHRILLKVNSITGRLVLLDEQQRLAPARYLRAAENTIAAKPDLAAQTLNRLRLFCIQAQMIELSQCARLHVVRGYLPPAYLTFTRLSWHRPDHSVWMLAFHVETLHWFMYLTSATGKVLFSQRVHTTGDALSIQSFSRLAHLVHLRQQLYEIQLVCESKHMRYSYMLTPPGASFQDTFSEFVQTSLLCIEMPEKYGVLYPMVFVRASENKLVFDGRIHYRTPQGKKETSGDCTVDWRVGRFTVQSRNFDEFEKQWVGLSKLAMLAVTTAFEVVEVTLHYVKFRYGDTETFQVSVLENDSFKIQFFNPQSCFHMIAHLLQGVLSDSRNDVRTLRNILDRTHGILIAQSMGFIVLVRSLRSFRILLAPNHGLQVTLSRSGAVIQDLSIAKCEPSKNPADDEALIKWAPCAWLNSVWEGDMDDDELNGQVEASPESCLLRLSKDADLSAVIKHILMLTCKLKAS</sequence>
<dbReference type="InterPro" id="IPR055122">
    <property type="entry name" value="Med14_N"/>
</dbReference>
<dbReference type="InterPro" id="IPR013947">
    <property type="entry name" value="Mediator_Med14"/>
</dbReference>
<comment type="subcellular location">
    <subcellularLocation>
        <location evidence="1 9">Nucleus</location>
    </subcellularLocation>
</comment>
<dbReference type="eggNOG" id="KOG1875">
    <property type="taxonomic scope" value="Eukaryota"/>
</dbReference>
<evidence type="ECO:0000313" key="11">
    <source>
        <dbReference type="EMBL" id="EEB08417.1"/>
    </source>
</evidence>
<accession>B6K4L0</accession>
<dbReference type="STRING" id="402676.B6K4L0"/>
<evidence type="ECO:0000313" key="12">
    <source>
        <dbReference type="JaponicusDB" id="SJAG_03573"/>
    </source>
</evidence>
<evidence type="ECO:0000256" key="7">
    <source>
        <dbReference type="ARBA" id="ARBA00023242"/>
    </source>
</evidence>
<evidence type="ECO:0000256" key="6">
    <source>
        <dbReference type="ARBA" id="ARBA00023163"/>
    </source>
</evidence>
<comment type="subunit">
    <text evidence="9">Component of the Mediator complex.</text>
</comment>
<organism evidence="11 13">
    <name type="scientific">Schizosaccharomyces japonicus (strain yFS275 / FY16936)</name>
    <name type="common">Fission yeast</name>
    <dbReference type="NCBI Taxonomy" id="402676"/>
    <lineage>
        <taxon>Eukaryota</taxon>
        <taxon>Fungi</taxon>
        <taxon>Dikarya</taxon>
        <taxon>Ascomycota</taxon>
        <taxon>Taphrinomycotina</taxon>
        <taxon>Schizosaccharomycetes</taxon>
        <taxon>Schizosaccharomycetales</taxon>
        <taxon>Schizosaccharomycetaceae</taxon>
        <taxon>Schizosaccharomyces</taxon>
    </lineage>
</organism>
<evidence type="ECO:0000259" key="10">
    <source>
        <dbReference type="Pfam" id="PF08638"/>
    </source>
</evidence>
<dbReference type="OMA" id="LQGQKFC"/>
<dbReference type="GeneID" id="7048831"/>
<dbReference type="GO" id="GO:0006367">
    <property type="term" value="P:transcription initiation at RNA polymerase II promoter"/>
    <property type="evidence" value="ECO:0007669"/>
    <property type="project" value="EnsemblFungi"/>
</dbReference>
<name>B6K4L0_SCHJY</name>
<dbReference type="GO" id="GO:0070847">
    <property type="term" value="C:core mediator complex"/>
    <property type="evidence" value="ECO:0000318"/>
    <property type="project" value="GO_Central"/>
</dbReference>
<evidence type="ECO:0000256" key="2">
    <source>
        <dbReference type="ARBA" id="ARBA00007813"/>
    </source>
</evidence>
<dbReference type="HOGENOM" id="CLU_327363_0_0_1"/>
<dbReference type="PANTHER" id="PTHR12809:SF2">
    <property type="entry name" value="MEDIATOR OF RNA POLYMERASE II TRANSCRIPTION SUBUNIT 14"/>
    <property type="match status" value="1"/>
</dbReference>
<evidence type="ECO:0000256" key="1">
    <source>
        <dbReference type="ARBA" id="ARBA00004123"/>
    </source>
</evidence>
<reference evidence="11 13" key="1">
    <citation type="journal article" date="2011" name="Science">
        <title>Comparative functional genomics of the fission yeasts.</title>
        <authorList>
            <person name="Rhind N."/>
            <person name="Chen Z."/>
            <person name="Yassour M."/>
            <person name="Thompson D.A."/>
            <person name="Haas B.J."/>
            <person name="Habib N."/>
            <person name="Wapinski I."/>
            <person name="Roy S."/>
            <person name="Lin M.F."/>
            <person name="Heiman D.I."/>
            <person name="Young S.K."/>
            <person name="Furuya K."/>
            <person name="Guo Y."/>
            <person name="Pidoux A."/>
            <person name="Chen H.M."/>
            <person name="Robbertse B."/>
            <person name="Goldberg J.M."/>
            <person name="Aoki K."/>
            <person name="Bayne E.H."/>
            <person name="Berlin A.M."/>
            <person name="Desjardins C.A."/>
            <person name="Dobbs E."/>
            <person name="Dukaj L."/>
            <person name="Fan L."/>
            <person name="FitzGerald M.G."/>
            <person name="French C."/>
            <person name="Gujja S."/>
            <person name="Hansen K."/>
            <person name="Keifenheim D."/>
            <person name="Levin J.Z."/>
            <person name="Mosher R.A."/>
            <person name="Mueller C.A."/>
            <person name="Pfiffner J."/>
            <person name="Priest M."/>
            <person name="Russ C."/>
            <person name="Smialowska A."/>
            <person name="Swoboda P."/>
            <person name="Sykes S.M."/>
            <person name="Vaughn M."/>
            <person name="Vengrova S."/>
            <person name="Yoder R."/>
            <person name="Zeng Q."/>
            <person name="Allshire R."/>
            <person name="Baulcombe D."/>
            <person name="Birren B.W."/>
            <person name="Brown W."/>
            <person name="Ekwall K."/>
            <person name="Kellis M."/>
            <person name="Leatherwood J."/>
            <person name="Levin H."/>
            <person name="Margalit H."/>
            <person name="Martienssen R."/>
            <person name="Nieduszynski C.A."/>
            <person name="Spatafora J.W."/>
            <person name="Friedman N."/>
            <person name="Dalgaard J.Z."/>
            <person name="Baumann P."/>
            <person name="Niki H."/>
            <person name="Regev A."/>
            <person name="Nusbaum C."/>
        </authorList>
    </citation>
    <scope>NUCLEOTIDE SEQUENCE [LARGE SCALE GENOMIC DNA]</scope>
    <source>
        <strain evidence="13">yFS275 / FY16936</strain>
    </source>
</reference>
<dbReference type="EMBL" id="KE651167">
    <property type="protein sequence ID" value="EEB08417.1"/>
    <property type="molecule type" value="Genomic_DNA"/>
</dbReference>
<keyword evidence="13" id="KW-1185">Reference proteome</keyword>
<comment type="similarity">
    <text evidence="2 9">Belongs to the Mediator complex subunit 14 family.</text>
</comment>